<dbReference type="AlphaFoldDB" id="A0A849SAR1"/>
<dbReference type="Proteomes" id="UP000580839">
    <property type="component" value="Unassembled WGS sequence"/>
</dbReference>
<dbReference type="Gene3D" id="3.40.470.10">
    <property type="entry name" value="Uracil-DNA glycosylase-like domain"/>
    <property type="match status" value="1"/>
</dbReference>
<sequence length="300" mass="32635">MKTVQVNLRLEPSLVRELEDAAREESLERGTLMRKLLIEALREWRLEHALKLYQRGEISLGRVVQDSGRSYWELLEMIPARGIAIPFDADLAVAQARVVMQKLGRVAEPTLAYDAPSSRPESATRAAGSKRARGGGDSKTLPDFAPRPGGVLLVGINPATRSVKRGHYYQGKLGQRLWKRLGALGLLKDAMPGLEDEAFVAAGHGLTDVVKRATDSADQLARDELRAGAELLRAKVREWKPKLVLFAFKQAAVAALGTREVTAGACGKLEGVPAFLLSGPYAAAADATRIDAELKRLLAR</sequence>
<comment type="caution">
    <text evidence="6">The sequence shown here is derived from an EMBL/GenBank/DDBJ whole genome shotgun (WGS) entry which is preliminary data.</text>
</comment>
<evidence type="ECO:0000256" key="2">
    <source>
        <dbReference type="ARBA" id="ARBA00022801"/>
    </source>
</evidence>
<keyword evidence="1" id="KW-0227">DNA damage</keyword>
<dbReference type="InterPro" id="IPR036895">
    <property type="entry name" value="Uracil-DNA_glycosylase-like_sf"/>
</dbReference>
<feature type="region of interest" description="Disordered" evidence="4">
    <location>
        <begin position="113"/>
        <end position="144"/>
    </location>
</feature>
<dbReference type="SUPFAM" id="SSF52141">
    <property type="entry name" value="Uracil-DNA glycosylase-like"/>
    <property type="match status" value="1"/>
</dbReference>
<dbReference type="Pfam" id="PF03167">
    <property type="entry name" value="UDG"/>
    <property type="match status" value="1"/>
</dbReference>
<evidence type="ECO:0000313" key="7">
    <source>
        <dbReference type="Proteomes" id="UP000580839"/>
    </source>
</evidence>
<dbReference type="InterPro" id="IPR015637">
    <property type="entry name" value="MUG/TDG"/>
</dbReference>
<name>A0A849SAR1_UNCEI</name>
<evidence type="ECO:0000256" key="3">
    <source>
        <dbReference type="ARBA" id="ARBA00023204"/>
    </source>
</evidence>
<dbReference type="GO" id="GO:0004844">
    <property type="term" value="F:uracil DNA N-glycosylase activity"/>
    <property type="evidence" value="ECO:0007669"/>
    <property type="project" value="TreeGrafter"/>
</dbReference>
<protein>
    <recommendedName>
        <fullName evidence="5">Uracil-DNA glycosylase-like domain-containing protein</fullName>
    </recommendedName>
</protein>
<evidence type="ECO:0000313" key="6">
    <source>
        <dbReference type="EMBL" id="NOT32758.1"/>
    </source>
</evidence>
<keyword evidence="2" id="KW-0378">Hydrolase</keyword>
<dbReference type="InterPro" id="IPR005122">
    <property type="entry name" value="Uracil-DNA_glycosylase-like"/>
</dbReference>
<dbReference type="GO" id="GO:0006285">
    <property type="term" value="P:base-excision repair, AP site formation"/>
    <property type="evidence" value="ECO:0007669"/>
    <property type="project" value="InterPro"/>
</dbReference>
<dbReference type="PANTHER" id="PTHR12159">
    <property type="entry name" value="G/T AND G/U MISMATCH-SPECIFIC DNA GLYCOSYLASE"/>
    <property type="match status" value="1"/>
</dbReference>
<dbReference type="EMBL" id="JABFRW010000010">
    <property type="protein sequence ID" value="NOT32758.1"/>
    <property type="molecule type" value="Genomic_DNA"/>
</dbReference>
<evidence type="ECO:0000259" key="5">
    <source>
        <dbReference type="Pfam" id="PF03167"/>
    </source>
</evidence>
<proteinExistence type="predicted"/>
<dbReference type="GO" id="GO:0008263">
    <property type="term" value="F:pyrimidine-specific mismatch base pair DNA N-glycosylase activity"/>
    <property type="evidence" value="ECO:0007669"/>
    <property type="project" value="TreeGrafter"/>
</dbReference>
<keyword evidence="3" id="KW-0234">DNA repair</keyword>
<feature type="domain" description="Uracil-DNA glycosylase-like" evidence="5">
    <location>
        <begin position="150"/>
        <end position="258"/>
    </location>
</feature>
<reference evidence="6 7" key="1">
    <citation type="submission" date="2020-04" db="EMBL/GenBank/DDBJ databases">
        <title>Metagenomic profiling of ammonia- and methane-oxidizing microorganisms in a Dutch drinking water treatment plant.</title>
        <authorList>
            <person name="Poghosyan L."/>
            <person name="Leucker S."/>
        </authorList>
    </citation>
    <scope>NUCLEOTIDE SEQUENCE [LARGE SCALE GENOMIC DNA]</scope>
    <source>
        <strain evidence="6">S-RSF-IL-03</strain>
    </source>
</reference>
<dbReference type="PANTHER" id="PTHR12159:SF9">
    <property type="entry name" value="G_T MISMATCH-SPECIFIC THYMINE DNA GLYCOSYLASE"/>
    <property type="match status" value="1"/>
</dbReference>
<organism evidence="6 7">
    <name type="scientific">Eiseniibacteriota bacterium</name>
    <dbReference type="NCBI Taxonomy" id="2212470"/>
    <lineage>
        <taxon>Bacteria</taxon>
        <taxon>Candidatus Eiseniibacteriota</taxon>
    </lineage>
</organism>
<evidence type="ECO:0000256" key="4">
    <source>
        <dbReference type="SAM" id="MobiDB-lite"/>
    </source>
</evidence>
<evidence type="ECO:0000256" key="1">
    <source>
        <dbReference type="ARBA" id="ARBA00022763"/>
    </source>
</evidence>
<accession>A0A849SAR1</accession>
<gene>
    <name evidence="6" type="ORF">HOP12_01170</name>
</gene>